<dbReference type="OrthoDB" id="206201at2759"/>
<dbReference type="GO" id="GO:0006508">
    <property type="term" value="P:proteolysis"/>
    <property type="evidence" value="ECO:0007669"/>
    <property type="project" value="UniProtKB-KW"/>
</dbReference>
<evidence type="ECO:0000313" key="11">
    <source>
        <dbReference type="Proteomes" id="UP000799439"/>
    </source>
</evidence>
<evidence type="ECO:0000313" key="10">
    <source>
        <dbReference type="EMBL" id="KAF2149186.1"/>
    </source>
</evidence>
<dbReference type="Pfam" id="PF00082">
    <property type="entry name" value="Peptidase_S8"/>
    <property type="match status" value="1"/>
</dbReference>
<evidence type="ECO:0000256" key="5">
    <source>
        <dbReference type="ARBA" id="ARBA00022825"/>
    </source>
</evidence>
<evidence type="ECO:0000256" key="2">
    <source>
        <dbReference type="ARBA" id="ARBA00022670"/>
    </source>
</evidence>
<name>A0A9P4MIW4_9PEZI</name>
<evidence type="ECO:0000259" key="8">
    <source>
        <dbReference type="Pfam" id="PF00082"/>
    </source>
</evidence>
<evidence type="ECO:0000256" key="3">
    <source>
        <dbReference type="ARBA" id="ARBA00022729"/>
    </source>
</evidence>
<feature type="signal peptide" evidence="7">
    <location>
        <begin position="1"/>
        <end position="19"/>
    </location>
</feature>
<dbReference type="SUPFAM" id="SSF54897">
    <property type="entry name" value="Protease propeptides/inhibitors"/>
    <property type="match status" value="1"/>
</dbReference>
<accession>A0A9P4MIW4</accession>
<dbReference type="InterPro" id="IPR015500">
    <property type="entry name" value="Peptidase_S8_subtilisin-rel"/>
</dbReference>
<evidence type="ECO:0000256" key="4">
    <source>
        <dbReference type="ARBA" id="ARBA00022801"/>
    </source>
</evidence>
<comment type="similarity">
    <text evidence="1 6">Belongs to the peptidase S8 family.</text>
</comment>
<comment type="caution">
    <text evidence="6">Lacks conserved residue(s) required for the propagation of feature annotation.</text>
</comment>
<proteinExistence type="inferred from homology"/>
<dbReference type="InterPro" id="IPR000209">
    <property type="entry name" value="Peptidase_S8/S53_dom"/>
</dbReference>
<dbReference type="EMBL" id="ML996091">
    <property type="protein sequence ID" value="KAF2149186.1"/>
    <property type="molecule type" value="Genomic_DNA"/>
</dbReference>
<gene>
    <name evidence="10" type="ORF">K461DRAFT_287874</name>
</gene>
<feature type="domain" description="Inhibitor I9" evidence="9">
    <location>
        <begin position="35"/>
        <end position="111"/>
    </location>
</feature>
<keyword evidence="2 10" id="KW-0645">Protease</keyword>
<dbReference type="PROSITE" id="PS00136">
    <property type="entry name" value="SUBTILASE_ASP"/>
    <property type="match status" value="1"/>
</dbReference>
<dbReference type="PANTHER" id="PTHR43806">
    <property type="entry name" value="PEPTIDASE S8"/>
    <property type="match status" value="1"/>
</dbReference>
<dbReference type="Proteomes" id="UP000799439">
    <property type="component" value="Unassembled WGS sequence"/>
</dbReference>
<dbReference type="InterPro" id="IPR010259">
    <property type="entry name" value="S8pro/Inhibitor_I9"/>
</dbReference>
<dbReference type="InterPro" id="IPR036852">
    <property type="entry name" value="Peptidase_S8/S53_dom_sf"/>
</dbReference>
<comment type="caution">
    <text evidence="10">The sequence shown here is derived from an EMBL/GenBank/DDBJ whole genome shotgun (WGS) entry which is preliminary data.</text>
</comment>
<dbReference type="InterPro" id="IPR050131">
    <property type="entry name" value="Peptidase_S8_subtilisin-like"/>
</dbReference>
<dbReference type="GO" id="GO:0005576">
    <property type="term" value="C:extracellular region"/>
    <property type="evidence" value="ECO:0007669"/>
    <property type="project" value="UniProtKB-ARBA"/>
</dbReference>
<evidence type="ECO:0000256" key="7">
    <source>
        <dbReference type="SAM" id="SignalP"/>
    </source>
</evidence>
<dbReference type="InterPro" id="IPR022398">
    <property type="entry name" value="Peptidase_S8_His-AS"/>
</dbReference>
<dbReference type="Gene3D" id="3.40.50.200">
    <property type="entry name" value="Peptidase S8/S53 domain"/>
    <property type="match status" value="1"/>
</dbReference>
<dbReference type="PANTHER" id="PTHR43806:SF58">
    <property type="entry name" value="ALKALINE PROTEASE 1-RELATED"/>
    <property type="match status" value="1"/>
</dbReference>
<keyword evidence="5" id="KW-0720">Serine protease</keyword>
<dbReference type="InterPro" id="IPR034193">
    <property type="entry name" value="PCSK9_ProteinaseK-like"/>
</dbReference>
<dbReference type="InterPro" id="IPR023827">
    <property type="entry name" value="Peptidase_S8_Asp-AS"/>
</dbReference>
<dbReference type="AlphaFoldDB" id="A0A9P4MIW4"/>
<evidence type="ECO:0000259" key="9">
    <source>
        <dbReference type="Pfam" id="PF05922"/>
    </source>
</evidence>
<feature type="domain" description="Peptidase S8/S53" evidence="8">
    <location>
        <begin position="150"/>
        <end position="388"/>
    </location>
</feature>
<protein>
    <submittedName>
        <fullName evidence="10">Alkaline serine protease Alp1</fullName>
    </submittedName>
</protein>
<dbReference type="Pfam" id="PF05922">
    <property type="entry name" value="Inhibitor_I9"/>
    <property type="match status" value="1"/>
</dbReference>
<evidence type="ECO:0000256" key="1">
    <source>
        <dbReference type="ARBA" id="ARBA00011073"/>
    </source>
</evidence>
<reference evidence="10" key="1">
    <citation type="journal article" date="2020" name="Stud. Mycol.">
        <title>101 Dothideomycetes genomes: a test case for predicting lifestyles and emergence of pathogens.</title>
        <authorList>
            <person name="Haridas S."/>
            <person name="Albert R."/>
            <person name="Binder M."/>
            <person name="Bloem J."/>
            <person name="Labutti K."/>
            <person name="Salamov A."/>
            <person name="Andreopoulos B."/>
            <person name="Baker S."/>
            <person name="Barry K."/>
            <person name="Bills G."/>
            <person name="Bluhm B."/>
            <person name="Cannon C."/>
            <person name="Castanera R."/>
            <person name="Culley D."/>
            <person name="Daum C."/>
            <person name="Ezra D."/>
            <person name="Gonzalez J."/>
            <person name="Henrissat B."/>
            <person name="Kuo A."/>
            <person name="Liang C."/>
            <person name="Lipzen A."/>
            <person name="Lutzoni F."/>
            <person name="Magnuson J."/>
            <person name="Mondo S."/>
            <person name="Nolan M."/>
            <person name="Ohm R."/>
            <person name="Pangilinan J."/>
            <person name="Park H.-J."/>
            <person name="Ramirez L."/>
            <person name="Alfaro M."/>
            <person name="Sun H."/>
            <person name="Tritt A."/>
            <person name="Yoshinaga Y."/>
            <person name="Zwiers L.-H."/>
            <person name="Turgeon B."/>
            <person name="Goodwin S."/>
            <person name="Spatafora J."/>
            <person name="Crous P."/>
            <person name="Grigoriev I."/>
        </authorList>
    </citation>
    <scope>NUCLEOTIDE SEQUENCE</scope>
    <source>
        <strain evidence="10">CBS 260.36</strain>
    </source>
</reference>
<dbReference type="CDD" id="cd04077">
    <property type="entry name" value="Peptidases_S8_PCSK9_ProteinaseK_like"/>
    <property type="match status" value="1"/>
</dbReference>
<evidence type="ECO:0000256" key="6">
    <source>
        <dbReference type="PROSITE-ProRule" id="PRU01240"/>
    </source>
</evidence>
<feature type="chain" id="PRO_5040233363" evidence="7">
    <location>
        <begin position="20"/>
        <end position="419"/>
    </location>
</feature>
<dbReference type="GO" id="GO:0004252">
    <property type="term" value="F:serine-type endopeptidase activity"/>
    <property type="evidence" value="ECO:0007669"/>
    <property type="project" value="InterPro"/>
</dbReference>
<sequence length="419" mass="45768">MLPGSTFVLAGLLFDVATAAIIPQSLDGSLDLSDRYIISLKPNTDLEKHIILVQELHSRSNIQGNATAFAGVTQQYNIGKYRGYAGHFSVALVAQLKLHQDVDIVEDDQTLPPQSDDRLVRQANAPYNLHRISHRGLNDQNNYWYVRQAGEGSFIYFLDSGVDSRHAEFQSRLSTEGFNALDNGRWPPPGTSPDFPPGAHIDNDGHGTFIAGILGGRTYGVSKRSVLVPVKVFNTRTSTSVSNFLQGYDWAVQDIVKRNRVQYSVINVSQSGSYIKSVNDAIDAAFAQGVTTVVPAGNQYKDVKSVSPGSSVRAITVGATNGDRVRLYSSNFGPKVNIFAPGSRICSAWIGGNHRRIRRITGTAEAGAHVAGIVAYLKSFNHLRTAETTWEFMQTIGTRGVVRSAKRSNDLFAYNFSGK</sequence>
<dbReference type="SUPFAM" id="SSF52743">
    <property type="entry name" value="Subtilisin-like"/>
    <property type="match status" value="1"/>
</dbReference>
<keyword evidence="11" id="KW-1185">Reference proteome</keyword>
<organism evidence="10 11">
    <name type="scientific">Myriangium duriaei CBS 260.36</name>
    <dbReference type="NCBI Taxonomy" id="1168546"/>
    <lineage>
        <taxon>Eukaryota</taxon>
        <taxon>Fungi</taxon>
        <taxon>Dikarya</taxon>
        <taxon>Ascomycota</taxon>
        <taxon>Pezizomycotina</taxon>
        <taxon>Dothideomycetes</taxon>
        <taxon>Dothideomycetidae</taxon>
        <taxon>Myriangiales</taxon>
        <taxon>Myriangiaceae</taxon>
        <taxon>Myriangium</taxon>
    </lineage>
</organism>
<keyword evidence="4" id="KW-0378">Hydrolase</keyword>
<dbReference type="PROSITE" id="PS00137">
    <property type="entry name" value="SUBTILASE_HIS"/>
    <property type="match status" value="1"/>
</dbReference>
<keyword evidence="3 7" id="KW-0732">Signal</keyword>
<dbReference type="PROSITE" id="PS51892">
    <property type="entry name" value="SUBTILASE"/>
    <property type="match status" value="1"/>
</dbReference>
<dbReference type="PRINTS" id="PR00723">
    <property type="entry name" value="SUBTILISIN"/>
</dbReference>